<protein>
    <recommendedName>
        <fullName evidence="4">Succinate dehydrogenase assembly factor 2, mitochondrial</fullName>
        <shortName evidence="4">SDH assembly factor 2</shortName>
        <shortName evidence="4">SDHAF2</shortName>
    </recommendedName>
</protein>
<dbReference type="PANTHER" id="PTHR12469">
    <property type="entry name" value="PROTEIN EMI5 HOMOLOG, MITOCHONDRIAL"/>
    <property type="match status" value="1"/>
</dbReference>
<dbReference type="GO" id="GO:0006099">
    <property type="term" value="P:tricarboxylic acid cycle"/>
    <property type="evidence" value="ECO:0007669"/>
    <property type="project" value="TreeGrafter"/>
</dbReference>
<proteinExistence type="inferred from homology"/>
<comment type="caution">
    <text evidence="5">The sequence shown here is derived from an EMBL/GenBank/DDBJ whole genome shotgun (WGS) entry which is preliminary data.</text>
</comment>
<dbReference type="InterPro" id="IPR028882">
    <property type="entry name" value="SDHAF2"/>
</dbReference>
<accession>A0A4C2E3C8</accession>
<gene>
    <name evidence="5" type="primary">EMI5</name>
    <name evidence="5" type="ORF">ZYGM_004545</name>
</gene>
<dbReference type="GO" id="GO:0006121">
    <property type="term" value="P:mitochondrial electron transport, succinate to ubiquinone"/>
    <property type="evidence" value="ECO:0007669"/>
    <property type="project" value="UniProtKB-UniRule"/>
</dbReference>
<dbReference type="InterPro" id="IPR036714">
    <property type="entry name" value="SDH_sf"/>
</dbReference>
<organism evidence="5 6">
    <name type="scientific">Zygosaccharomyces mellis</name>
    <dbReference type="NCBI Taxonomy" id="42258"/>
    <lineage>
        <taxon>Eukaryota</taxon>
        <taxon>Fungi</taxon>
        <taxon>Dikarya</taxon>
        <taxon>Ascomycota</taxon>
        <taxon>Saccharomycotina</taxon>
        <taxon>Saccharomycetes</taxon>
        <taxon>Saccharomycetales</taxon>
        <taxon>Saccharomycetaceae</taxon>
        <taxon>Zygosaccharomyces</taxon>
    </lineage>
</organism>
<evidence type="ECO:0000313" key="6">
    <source>
        <dbReference type="Proteomes" id="UP000301737"/>
    </source>
</evidence>
<comment type="similarity">
    <text evidence="4">Belongs to the SDHAF2 family.</text>
</comment>
<dbReference type="GO" id="GO:0005759">
    <property type="term" value="C:mitochondrial matrix"/>
    <property type="evidence" value="ECO:0007669"/>
    <property type="project" value="UniProtKB-SubCell"/>
</dbReference>
<evidence type="ECO:0000256" key="2">
    <source>
        <dbReference type="ARBA" id="ARBA00023128"/>
    </source>
</evidence>
<dbReference type="PANTHER" id="PTHR12469:SF2">
    <property type="entry name" value="SUCCINATE DEHYDROGENASE ASSEMBLY FACTOR 2, MITOCHONDRIAL"/>
    <property type="match status" value="1"/>
</dbReference>
<comment type="function">
    <text evidence="4">Plays an essential role in the assembly of succinate dehydrogenase (SDH), an enzyme complex (also referred to as respiratory complex II) that is a component of both the tricarboxylic acid (TCA) cycle and the mitochondrial electron transport chain, and which couples the oxidation of succinate to fumarate with the reduction of ubiquinone (coenzyme Q) to ubiquinol. Required for flavinylation (covalent attachment of FAD) of the flavoprotein subunit of the SDH catalytic dimer.</text>
</comment>
<dbReference type="Gene3D" id="1.10.150.250">
    <property type="entry name" value="Flavinator of succinate dehydrogenase"/>
    <property type="match status" value="1"/>
</dbReference>
<comment type="subunit">
    <text evidence="4">Interacts with the flavoprotein subunit within the SDH catalytic dimer.</text>
</comment>
<dbReference type="OrthoDB" id="284292at2759"/>
<evidence type="ECO:0000256" key="1">
    <source>
        <dbReference type="ARBA" id="ARBA00004305"/>
    </source>
</evidence>
<dbReference type="Proteomes" id="UP000301737">
    <property type="component" value="Unassembled WGS sequence"/>
</dbReference>
<dbReference type="FunFam" id="1.10.150.250:FF:000002">
    <property type="entry name" value="Succinate dehydrogenase assembly factor 2, mitochondrial"/>
    <property type="match status" value="1"/>
</dbReference>
<reference evidence="5 6" key="1">
    <citation type="submission" date="2019-01" db="EMBL/GenBank/DDBJ databases">
        <title>Draft Genome Sequencing of Zygosaccharomyces mellis Ca-7.</title>
        <authorList>
            <person name="Shiwa Y."/>
            <person name="Kanesaki Y."/>
            <person name="Ishige T."/>
            <person name="Mura K."/>
            <person name="Hori T."/>
            <person name="Tamura T."/>
        </authorList>
    </citation>
    <scope>NUCLEOTIDE SEQUENCE [LARGE SCALE GENOMIC DNA]</scope>
    <source>
        <strain evidence="5 6">Ca-7</strain>
    </source>
</reference>
<dbReference type="SUPFAM" id="SSF109910">
    <property type="entry name" value="YgfY-like"/>
    <property type="match status" value="1"/>
</dbReference>
<keyword evidence="6" id="KW-1185">Reference proteome</keyword>
<name>A0A4C2E3C8_9SACH</name>
<evidence type="ECO:0000313" key="5">
    <source>
        <dbReference type="EMBL" id="GCE97219.1"/>
    </source>
</evidence>
<keyword evidence="3 4" id="KW-0143">Chaperone</keyword>
<evidence type="ECO:0000256" key="4">
    <source>
        <dbReference type="HAMAP-Rule" id="MF_03057"/>
    </source>
</evidence>
<dbReference type="InterPro" id="IPR005631">
    <property type="entry name" value="SDH"/>
</dbReference>
<evidence type="ECO:0000256" key="3">
    <source>
        <dbReference type="ARBA" id="ARBA00023186"/>
    </source>
</evidence>
<dbReference type="AlphaFoldDB" id="A0A4C2E3C8"/>
<dbReference type="EMBL" id="BIMX01000001">
    <property type="protein sequence ID" value="GCE97219.1"/>
    <property type="molecule type" value="Genomic_DNA"/>
</dbReference>
<dbReference type="GO" id="GO:0034553">
    <property type="term" value="P:mitochondrial respiratory chain complex II assembly"/>
    <property type="evidence" value="ECO:0007669"/>
    <property type="project" value="TreeGrafter"/>
</dbReference>
<sequence length="240" mass="27927">MAAVSLYRPQFLVTTLHHYRGLATKPNDDDVLLRVKVEPIKRHNESLDRKRARLVYQSRKRGILETDLLLGGFAAKYLKEMTPEELAEYDSLLDELDWDIYYWATKNFETSPIPEKWKSSRIMKKLQVYAQNREKQILRNHRSLEMSGKPPVHRLPPLPRLKVKKPIIRQEANKCLVLMSNLLQCWSSNGHMNPVCDNLAKELKFCTAESSMSKGNKEQKSNINYHAARLYDRVGGKPHD</sequence>
<dbReference type="Pfam" id="PF03937">
    <property type="entry name" value="Sdh5"/>
    <property type="match status" value="1"/>
</dbReference>
<comment type="subcellular location">
    <subcellularLocation>
        <location evidence="1 4">Mitochondrion matrix</location>
    </subcellularLocation>
</comment>
<dbReference type="HAMAP" id="MF_03057">
    <property type="entry name" value="SDHAF2"/>
    <property type="match status" value="1"/>
</dbReference>
<keyword evidence="2 4" id="KW-0496">Mitochondrion</keyword>